<proteinExistence type="predicted"/>
<protein>
    <submittedName>
        <fullName evidence="4">LPXTG cell wall anchor domain-containing protein</fullName>
    </submittedName>
</protein>
<feature type="compositionally biased region" description="Acidic residues" evidence="1">
    <location>
        <begin position="55"/>
        <end position="66"/>
    </location>
</feature>
<organism evidence="4 5">
    <name type="scientific">Nosocomiicoccus massiliensis</name>
    <dbReference type="NCBI Taxonomy" id="1232430"/>
    <lineage>
        <taxon>Bacteria</taxon>
        <taxon>Bacillati</taxon>
        <taxon>Bacillota</taxon>
        <taxon>Bacilli</taxon>
        <taxon>Bacillales</taxon>
        <taxon>Staphylococcaceae</taxon>
        <taxon>Nosocomiicoccus</taxon>
    </lineage>
</organism>
<evidence type="ECO:0000256" key="3">
    <source>
        <dbReference type="SAM" id="SignalP"/>
    </source>
</evidence>
<feature type="signal peptide" evidence="3">
    <location>
        <begin position="1"/>
        <end position="23"/>
    </location>
</feature>
<dbReference type="NCBIfam" id="TIGR01167">
    <property type="entry name" value="LPXTG_anchor"/>
    <property type="match status" value="1"/>
</dbReference>
<feature type="compositionally biased region" description="Polar residues" evidence="1">
    <location>
        <begin position="29"/>
        <end position="50"/>
    </location>
</feature>
<sequence length="215" mass="23559">MKLKELLLFSVLIMLLIAPVSSADEETNASDTENSATQEETKQNQTNYADNPSEAPDESTDSDNSNETEKPQEPETPETNEPGETDNEDTKNPPNNNDIIDTIDEQVKEADDNVLDAIGVEEKPGNNNPIVSDDTLVTDNSNTDTAVTSDKESNKKSTSKSSKDSEKKKTPHGAKELPDTGVNENIELLYVIEIILLSAGLMLLVRKTNKIKIKK</sequence>
<keyword evidence="2" id="KW-1133">Transmembrane helix</keyword>
<keyword evidence="5" id="KW-1185">Reference proteome</keyword>
<feature type="compositionally biased region" description="Polar residues" evidence="1">
    <location>
        <begin position="125"/>
        <end position="147"/>
    </location>
</feature>
<feature type="compositionally biased region" description="Acidic residues" evidence="1">
    <location>
        <begin position="75"/>
        <end position="87"/>
    </location>
</feature>
<feature type="compositionally biased region" description="Basic and acidic residues" evidence="1">
    <location>
        <begin position="149"/>
        <end position="178"/>
    </location>
</feature>
<dbReference type="RefSeq" id="WP_102167701.1">
    <property type="nucleotide sequence ID" value="NZ_CP136964.1"/>
</dbReference>
<keyword evidence="2" id="KW-0472">Membrane</keyword>
<evidence type="ECO:0000256" key="1">
    <source>
        <dbReference type="SAM" id="MobiDB-lite"/>
    </source>
</evidence>
<dbReference type="KEGG" id="nmy:CJ229_004420"/>
<reference evidence="4 5" key="2">
    <citation type="submission" date="2023-10" db="EMBL/GenBank/DDBJ databases">
        <authorList>
            <person name="Choi B."/>
        </authorList>
    </citation>
    <scope>NUCLEOTIDE SEQUENCE [LARGE SCALE GENOMIC DNA]</scope>
    <source>
        <strain evidence="4 5">UMB0959</strain>
    </source>
</reference>
<accession>A0AAF0YNC0</accession>
<feature type="chain" id="PRO_5042017778" evidence="3">
    <location>
        <begin position="24"/>
        <end position="215"/>
    </location>
</feature>
<keyword evidence="2" id="KW-0812">Transmembrane</keyword>
<evidence type="ECO:0000313" key="5">
    <source>
        <dbReference type="Proteomes" id="UP000243626"/>
    </source>
</evidence>
<dbReference type="EMBL" id="CP136964">
    <property type="protein sequence ID" value="WOS96959.1"/>
    <property type="molecule type" value="Genomic_DNA"/>
</dbReference>
<feature type="region of interest" description="Disordered" evidence="1">
    <location>
        <begin position="20"/>
        <end position="99"/>
    </location>
</feature>
<dbReference type="Proteomes" id="UP000243626">
    <property type="component" value="Chromosome"/>
</dbReference>
<reference evidence="5" key="1">
    <citation type="submission" date="2017-09" db="EMBL/GenBank/DDBJ databases">
        <title>Bacterial strain isolated from the female urinary microbiota.</title>
        <authorList>
            <person name="Thomas-White K."/>
            <person name="Kumar N."/>
            <person name="Forster S."/>
            <person name="Putonti C."/>
            <person name="Lawley T."/>
            <person name="Wolfe A.J."/>
        </authorList>
    </citation>
    <scope>NUCLEOTIDE SEQUENCE [LARGE SCALE GENOMIC DNA]</scope>
    <source>
        <strain evidence="5">UMB0959</strain>
    </source>
</reference>
<feature type="transmembrane region" description="Helical" evidence="2">
    <location>
        <begin position="188"/>
        <end position="205"/>
    </location>
</feature>
<evidence type="ECO:0000313" key="4">
    <source>
        <dbReference type="EMBL" id="WOS96959.1"/>
    </source>
</evidence>
<evidence type="ECO:0000256" key="2">
    <source>
        <dbReference type="SAM" id="Phobius"/>
    </source>
</evidence>
<keyword evidence="3" id="KW-0732">Signal</keyword>
<gene>
    <name evidence="4" type="ORF">CJ229_004420</name>
</gene>
<dbReference type="AlphaFoldDB" id="A0AAF0YNC0"/>
<name>A0AAF0YNC0_9STAP</name>
<feature type="region of interest" description="Disordered" evidence="1">
    <location>
        <begin position="118"/>
        <end position="179"/>
    </location>
</feature>